<protein>
    <recommendedName>
        <fullName evidence="4">ABC-type glycine betaine transport system substrate-binding domain-containing protein</fullName>
    </recommendedName>
</protein>
<feature type="compositionally biased region" description="Basic and acidic residues" evidence="1">
    <location>
        <begin position="222"/>
        <end position="237"/>
    </location>
</feature>
<gene>
    <name evidence="2" type="ORF">GCM10025868_02870</name>
</gene>
<sequence>MTVDQTALGGVARHGQSPQRVVARRRRGVIAHGQAPLDPVAPPWPHRPLLALVAALVVGTAGWALASRRSDQPTAAGCDRPAVLRVVTSESLLVPLQRAAKGFAGTARARAACATVEVRYLAPTSAADVLALAASSGSDPGFDVWVPDSSTWARVASRRPEVDRLLPDVFPVLASSPTVMAVPEPMARAAGWDDDDPTLQQPAGGRPRPARLGSLRPRGLGRRPDVVDRRPDVDQRARHAGHPVRRAAGRHLLAGAGCVRGCSTCRGRCARWTRHPVRRSGRCATSRCPSRRPWRGRWPCRRRAARSTRSTARTRRSR</sequence>
<feature type="region of interest" description="Disordered" evidence="1">
    <location>
        <begin position="188"/>
        <end position="242"/>
    </location>
</feature>
<evidence type="ECO:0000313" key="2">
    <source>
        <dbReference type="EMBL" id="GMA85037.1"/>
    </source>
</evidence>
<keyword evidence="3" id="KW-1185">Reference proteome</keyword>
<feature type="compositionally biased region" description="Low complexity" evidence="1">
    <location>
        <begin position="202"/>
        <end position="218"/>
    </location>
</feature>
<evidence type="ECO:0000313" key="3">
    <source>
        <dbReference type="Proteomes" id="UP001157017"/>
    </source>
</evidence>
<name>A0ABQ6JDQ2_9ACTN</name>
<accession>A0ABQ6JDQ2</accession>
<evidence type="ECO:0000256" key="1">
    <source>
        <dbReference type="SAM" id="MobiDB-lite"/>
    </source>
</evidence>
<dbReference type="EMBL" id="BSUZ01000001">
    <property type="protein sequence ID" value="GMA85037.1"/>
    <property type="molecule type" value="Genomic_DNA"/>
</dbReference>
<reference evidence="3" key="1">
    <citation type="journal article" date="2019" name="Int. J. Syst. Evol. Microbiol.">
        <title>The Global Catalogue of Microorganisms (GCM) 10K type strain sequencing project: providing services to taxonomists for standard genome sequencing and annotation.</title>
        <authorList>
            <consortium name="The Broad Institute Genomics Platform"/>
            <consortium name="The Broad Institute Genome Sequencing Center for Infectious Disease"/>
            <person name="Wu L."/>
            <person name="Ma J."/>
        </authorList>
    </citation>
    <scope>NUCLEOTIDE SEQUENCE [LARGE SCALE GENOMIC DNA]</scope>
    <source>
        <strain evidence="3">NBRC 108730</strain>
    </source>
</reference>
<evidence type="ECO:0008006" key="4">
    <source>
        <dbReference type="Google" id="ProtNLM"/>
    </source>
</evidence>
<comment type="caution">
    <text evidence="2">The sequence shown here is derived from an EMBL/GenBank/DDBJ whole genome shotgun (WGS) entry which is preliminary data.</text>
</comment>
<proteinExistence type="predicted"/>
<dbReference type="Proteomes" id="UP001157017">
    <property type="component" value="Unassembled WGS sequence"/>
</dbReference>
<organism evidence="2 3">
    <name type="scientific">Angustibacter aerolatus</name>
    <dbReference type="NCBI Taxonomy" id="1162965"/>
    <lineage>
        <taxon>Bacteria</taxon>
        <taxon>Bacillati</taxon>
        <taxon>Actinomycetota</taxon>
        <taxon>Actinomycetes</taxon>
        <taxon>Kineosporiales</taxon>
        <taxon>Kineosporiaceae</taxon>
    </lineage>
</organism>